<dbReference type="PROSITE" id="PS50048">
    <property type="entry name" value="ZN2_CY6_FUNGAL_2"/>
    <property type="match status" value="1"/>
</dbReference>
<organism evidence="4 5">
    <name type="scientific">Clohesyomyces aquaticus</name>
    <dbReference type="NCBI Taxonomy" id="1231657"/>
    <lineage>
        <taxon>Eukaryota</taxon>
        <taxon>Fungi</taxon>
        <taxon>Dikarya</taxon>
        <taxon>Ascomycota</taxon>
        <taxon>Pezizomycotina</taxon>
        <taxon>Dothideomycetes</taxon>
        <taxon>Pleosporomycetidae</taxon>
        <taxon>Pleosporales</taxon>
        <taxon>Lindgomycetaceae</taxon>
        <taxon>Clohesyomyces</taxon>
    </lineage>
</organism>
<dbReference type="InterPro" id="IPR052400">
    <property type="entry name" value="Zn2-C6_fungal_TF"/>
</dbReference>
<dbReference type="InterPro" id="IPR021858">
    <property type="entry name" value="Fun_TF"/>
</dbReference>
<dbReference type="CDD" id="cd00067">
    <property type="entry name" value="GAL4"/>
    <property type="match status" value="1"/>
</dbReference>
<proteinExistence type="predicted"/>
<evidence type="ECO:0000256" key="1">
    <source>
        <dbReference type="ARBA" id="ARBA00023242"/>
    </source>
</evidence>
<dbReference type="Proteomes" id="UP000193144">
    <property type="component" value="Unassembled WGS sequence"/>
</dbReference>
<dbReference type="AlphaFoldDB" id="A0A1Y1Z8C4"/>
<dbReference type="InterPro" id="IPR036864">
    <property type="entry name" value="Zn2-C6_fun-type_DNA-bd_sf"/>
</dbReference>
<dbReference type="SUPFAM" id="SSF57701">
    <property type="entry name" value="Zn2/Cys6 DNA-binding domain"/>
    <property type="match status" value="1"/>
</dbReference>
<dbReference type="PROSITE" id="PS00463">
    <property type="entry name" value="ZN2_CY6_FUNGAL_1"/>
    <property type="match status" value="1"/>
</dbReference>
<evidence type="ECO:0000313" key="4">
    <source>
        <dbReference type="EMBL" id="ORY06503.1"/>
    </source>
</evidence>
<evidence type="ECO:0000313" key="5">
    <source>
        <dbReference type="Proteomes" id="UP000193144"/>
    </source>
</evidence>
<dbReference type="InterPro" id="IPR001138">
    <property type="entry name" value="Zn2Cys6_DnaBD"/>
</dbReference>
<gene>
    <name evidence="4" type="ORF">BCR34DRAFT_490116</name>
</gene>
<dbReference type="Gene3D" id="4.10.240.10">
    <property type="entry name" value="Zn(2)-C6 fungal-type DNA-binding domain"/>
    <property type="match status" value="1"/>
</dbReference>
<feature type="domain" description="Zn(2)-C6 fungal-type" evidence="3">
    <location>
        <begin position="13"/>
        <end position="43"/>
    </location>
</feature>
<dbReference type="PANTHER" id="PTHR47657:SF7">
    <property type="entry name" value="STEROL REGULATORY ELEMENT-BINDING PROTEIN ECM22"/>
    <property type="match status" value="1"/>
</dbReference>
<dbReference type="GO" id="GO:0000981">
    <property type="term" value="F:DNA-binding transcription factor activity, RNA polymerase II-specific"/>
    <property type="evidence" value="ECO:0007669"/>
    <property type="project" value="InterPro"/>
</dbReference>
<dbReference type="PANTHER" id="PTHR47657">
    <property type="entry name" value="STEROL REGULATORY ELEMENT-BINDING PROTEIN ECM22"/>
    <property type="match status" value="1"/>
</dbReference>
<dbReference type="GO" id="GO:0008270">
    <property type="term" value="F:zinc ion binding"/>
    <property type="evidence" value="ECO:0007669"/>
    <property type="project" value="InterPro"/>
</dbReference>
<dbReference type="Pfam" id="PF00172">
    <property type="entry name" value="Zn_clus"/>
    <property type="match status" value="1"/>
</dbReference>
<feature type="region of interest" description="Disordered" evidence="2">
    <location>
        <begin position="53"/>
        <end position="74"/>
    </location>
</feature>
<evidence type="ECO:0000259" key="3">
    <source>
        <dbReference type="PROSITE" id="PS50048"/>
    </source>
</evidence>
<reference evidence="4 5" key="1">
    <citation type="submission" date="2016-07" db="EMBL/GenBank/DDBJ databases">
        <title>Pervasive Adenine N6-methylation of Active Genes in Fungi.</title>
        <authorList>
            <consortium name="DOE Joint Genome Institute"/>
            <person name="Mondo S.J."/>
            <person name="Dannebaum R.O."/>
            <person name="Kuo R.C."/>
            <person name="Labutti K."/>
            <person name="Haridas S."/>
            <person name="Kuo A."/>
            <person name="Salamov A."/>
            <person name="Ahrendt S.R."/>
            <person name="Lipzen A."/>
            <person name="Sullivan W."/>
            <person name="Andreopoulos W.B."/>
            <person name="Clum A."/>
            <person name="Lindquist E."/>
            <person name="Daum C."/>
            <person name="Ramamoorthy G.K."/>
            <person name="Gryganskyi A."/>
            <person name="Culley D."/>
            <person name="Magnuson J.K."/>
            <person name="James T.Y."/>
            <person name="O'Malley M.A."/>
            <person name="Stajich J.E."/>
            <person name="Spatafora J.W."/>
            <person name="Visel A."/>
            <person name="Grigoriev I.V."/>
        </authorList>
    </citation>
    <scope>NUCLEOTIDE SEQUENCE [LARGE SCALE GENOMIC DNA]</scope>
    <source>
        <strain evidence="4 5">CBS 115471</strain>
    </source>
</reference>
<dbReference type="EMBL" id="MCFA01000116">
    <property type="protein sequence ID" value="ORY06503.1"/>
    <property type="molecule type" value="Genomic_DNA"/>
</dbReference>
<dbReference type="OrthoDB" id="5350673at2759"/>
<protein>
    <recommendedName>
        <fullName evidence="3">Zn(2)-C6 fungal-type domain-containing protein</fullName>
    </recommendedName>
</protein>
<dbReference type="STRING" id="1231657.A0A1Y1Z8C4"/>
<dbReference type="SMART" id="SM00066">
    <property type="entry name" value="GAL4"/>
    <property type="match status" value="1"/>
</dbReference>
<dbReference type="Pfam" id="PF11951">
    <property type="entry name" value="Fungal_trans_2"/>
    <property type="match status" value="1"/>
</dbReference>
<keyword evidence="1" id="KW-0539">Nucleus</keyword>
<comment type="caution">
    <text evidence="4">The sequence shown here is derived from an EMBL/GenBank/DDBJ whole genome shotgun (WGS) entry which is preliminary data.</text>
</comment>
<accession>A0A1Y1Z8C4</accession>
<evidence type="ECO:0000256" key="2">
    <source>
        <dbReference type="SAM" id="MobiDB-lite"/>
    </source>
</evidence>
<keyword evidence="5" id="KW-1185">Reference proteome</keyword>
<sequence length="497" mass="56056">MGTRKTHNKTRLGCAQCKKRRIKCDIQRPTCENCSKKELLCSFETLFPSSRLSVSTPKLHTSPPRTPASVSPTQLTTRKKQPFKVLVFRNESPQSIGLEERTEDVVSTVFHIPPELRFNDAWKDCRSLLPTTFQTLLDHYEFATFSSLACNDPAKAAWQSFIPELATTHHFLVHSVLAIASLHLAHLHENTTDKRDQMVKIAAFQMNKSIPNYSAHLENLNADNAAALFACSTLTAVYIFRTTALEFEETRASIPEHATVLPGKIVDRMILAMVRTFHGLRGTYAILRPGWAWITEGRMAPVCTRPWWPRTRTPATERAVEEDRRLCELEKLWTQPGRGCEDHFMYLTIALNMLRQTFGLVSQLSMPVSLYTPVTAIPYAADDENVGLLMDRGSVFIWPTILPREFITLVEQKNREALVLVAHYAVLHGRIRNIWWLEGLGQNMIIAVAMALGRENWDLIAWPAKCAGVDLEHATGPRLMKGGKEGIGVSDMAIDVI</sequence>
<name>A0A1Y1Z8C4_9PLEO</name>